<reference evidence="2 3" key="1">
    <citation type="journal article" date="2013" name="PLoS ONE">
        <title>Assembly-driven community genomics of a hypersaline microbial ecosystem.</title>
        <authorList>
            <person name="Podell S."/>
            <person name="Ugalde J.A."/>
            <person name="Narasingarao P."/>
            <person name="Banfield J.F."/>
            <person name="Heidelberg K.B."/>
            <person name="Allen E.E."/>
        </authorList>
    </citation>
    <scope>NUCLEOTIDE SEQUENCE [LARGE SCALE GENOMIC DNA]</scope>
    <source>
        <strain evidence="3">J07HQW1</strain>
    </source>
</reference>
<dbReference type="InterPro" id="IPR017850">
    <property type="entry name" value="Alkaline_phosphatase_core_sf"/>
</dbReference>
<evidence type="ECO:0000259" key="1">
    <source>
        <dbReference type="Pfam" id="PF00884"/>
    </source>
</evidence>
<dbReference type="InterPro" id="IPR000917">
    <property type="entry name" value="Sulfatase_N"/>
</dbReference>
<dbReference type="Gene3D" id="3.40.720.10">
    <property type="entry name" value="Alkaline Phosphatase, subunit A"/>
    <property type="match status" value="1"/>
</dbReference>
<organism evidence="2 3">
    <name type="scientific">Haloquadratum walsbyi J07HQW1</name>
    <dbReference type="NCBI Taxonomy" id="1238424"/>
    <lineage>
        <taxon>Archaea</taxon>
        <taxon>Methanobacteriati</taxon>
        <taxon>Methanobacteriota</taxon>
        <taxon>Stenosarchaea group</taxon>
        <taxon>Halobacteria</taxon>
        <taxon>Halobacteriales</taxon>
        <taxon>Haloferacaceae</taxon>
        <taxon>Haloquadratum</taxon>
    </lineage>
</organism>
<protein>
    <submittedName>
        <fullName evidence="2">Arylsulfatase A related enzyme</fullName>
    </submittedName>
</protein>
<evidence type="ECO:0000313" key="3">
    <source>
        <dbReference type="Proteomes" id="UP000030649"/>
    </source>
</evidence>
<proteinExistence type="predicted"/>
<dbReference type="STRING" id="1238424.J07HQW1_02625"/>
<sequence>MNRNVVLLVLDSARKDLLDANAGSLREQIDLNIADCRAASNWSPASHGSMFTGKLPHQNGVHAHEPNWDDIETGDTFLSAYDDYTKIGVSSNLFAGRPHGFDRYFDQFVSISRHSVLSGVKEIDAFRAESDREGFNLYLEYLQAAQREGTLTRSLINGLIFKYHDFADDRPLPRLWDYGTRTSFRVARHRLGVVNEPAFVFINLMETHNPFANSIWYQADDVPMSWSSNQFDTYTYNNLKPEERPDDYARNYRTLYENSIRYTADRIAEFVDWCEESIEKPTTFVITGDHGEHLGSEADRGLISHIGRLSEPLLHVPLAIINPPENVEKTDGRYLSHLDLPALMRGLTDETLSLQFRDQIPAEVVGSSVPEGTERFDFWNRMIRTVYDGRDKYVWDSIGDHRQYYIGDTPCE</sequence>
<evidence type="ECO:0000313" key="2">
    <source>
        <dbReference type="EMBL" id="ERG92581.1"/>
    </source>
</evidence>
<gene>
    <name evidence="2" type="ORF">J07HQW1_02625</name>
</gene>
<feature type="non-terminal residue" evidence="2">
    <location>
        <position position="412"/>
    </location>
</feature>
<name>U1PK65_9EURY</name>
<dbReference type="Pfam" id="PF00884">
    <property type="entry name" value="Sulfatase"/>
    <property type="match status" value="1"/>
</dbReference>
<feature type="domain" description="Sulfatase N-terminal" evidence="1">
    <location>
        <begin position="3"/>
        <end position="344"/>
    </location>
</feature>
<dbReference type="HOGENOM" id="CLU_563391_0_0_2"/>
<dbReference type="AlphaFoldDB" id="U1PK65"/>
<accession>U1PK65</accession>
<dbReference type="Proteomes" id="UP000030649">
    <property type="component" value="Unassembled WGS sequence"/>
</dbReference>
<dbReference type="EMBL" id="KE356560">
    <property type="protein sequence ID" value="ERG92581.1"/>
    <property type="molecule type" value="Genomic_DNA"/>
</dbReference>
<dbReference type="SUPFAM" id="SSF53649">
    <property type="entry name" value="Alkaline phosphatase-like"/>
    <property type="match status" value="1"/>
</dbReference>